<feature type="signal peptide" evidence="1">
    <location>
        <begin position="1"/>
        <end position="21"/>
    </location>
</feature>
<feature type="chain" id="PRO_5037864779" evidence="1">
    <location>
        <begin position="22"/>
        <end position="684"/>
    </location>
</feature>
<evidence type="ECO:0000313" key="4">
    <source>
        <dbReference type="Proteomes" id="UP000678545"/>
    </source>
</evidence>
<accession>A0A941E4H0</accession>
<organism evidence="3 4">
    <name type="scientific">Undibacterium fentianense</name>
    <dbReference type="NCBI Taxonomy" id="2828728"/>
    <lineage>
        <taxon>Bacteria</taxon>
        <taxon>Pseudomonadati</taxon>
        <taxon>Pseudomonadota</taxon>
        <taxon>Betaproteobacteria</taxon>
        <taxon>Burkholderiales</taxon>
        <taxon>Oxalobacteraceae</taxon>
        <taxon>Undibacterium</taxon>
    </lineage>
</organism>
<keyword evidence="1" id="KW-0732">Signal</keyword>
<gene>
    <name evidence="3" type="ORF">KDM90_15255</name>
</gene>
<comment type="caution">
    <text evidence="3">The sequence shown here is derived from an EMBL/GenBank/DDBJ whole genome shotgun (WGS) entry which is preliminary data.</text>
</comment>
<sequence>MNQFNALRAFITFFLFSLMCACGGNHDDIGSSSRSFQPAPSNATTINLDGLRSDFELVKTSTLFQLRNKKTGQINSYPLATTTFQFTDVKLTTTLKDISTSIAESDLKILVELYIAFFNRVPDAEGLAYWINEKRAGKSIPEIADIFYNAAIQYSAQTGYSAQMSHADFVRIIYKNVLGRFGATAPPAEDVNYWAGELDTGKTSKGGLILTILNVAHSFNNHVEFGWVPRLLDNKYAVAAEFAISEGITYIKPEESLNKTMAIAAAVLPNSADAAKALFKSIGLTADPNSLAPRLIGSPRFTLGNPSLLELTFDRDMDVGYQTEGSYELGKTGWRSDKRSFFMEINKYTPNSKVIFYGTGTDGNPAFASVDHIPMEENVTFYFPKDPAHLMDPPVIANPVKFTEGPNPILEFQFDSDMNASYALDGNFNLKKAYWKSDKRSFVVELLNFVAGGTINLMGANADGTPGFVGTNNVPMKVMFVYRFPQGDNPGNLGVAKVIQGPTFTGGSNPQISVTFDRTMGPGFTVTGDYIPKSNTWTADKKTFVISLASFTPGGKIVFEGGTNSGFRSTANEALGESVSYTFPKEDNNSTGYSKIISGPTFTSGSAPSIRITFDRDMRPDFVMSGNYIVKSSYWLPDLRTFVVDFLSYTPGGTIRFEGGDQGGFRSTLNEPLAEGFTFTFPLQ</sequence>
<evidence type="ECO:0000256" key="1">
    <source>
        <dbReference type="SAM" id="SignalP"/>
    </source>
</evidence>
<dbReference type="Pfam" id="PF13946">
    <property type="entry name" value="DUF4214"/>
    <property type="match status" value="1"/>
</dbReference>
<evidence type="ECO:0000313" key="3">
    <source>
        <dbReference type="EMBL" id="MBR7801366.1"/>
    </source>
</evidence>
<protein>
    <submittedName>
        <fullName evidence="3">DUF4214 domain-containing protein</fullName>
    </submittedName>
</protein>
<reference evidence="3" key="1">
    <citation type="submission" date="2021-04" db="EMBL/GenBank/DDBJ databases">
        <title>novel species isolated from subtropical streams in China.</title>
        <authorList>
            <person name="Lu H."/>
        </authorList>
    </citation>
    <scope>NUCLEOTIDE SEQUENCE</scope>
    <source>
        <strain evidence="3">FT137W</strain>
    </source>
</reference>
<dbReference type="InterPro" id="IPR025282">
    <property type="entry name" value="DUF4214"/>
</dbReference>
<dbReference type="EMBL" id="JAGSPJ010000006">
    <property type="protein sequence ID" value="MBR7801366.1"/>
    <property type="molecule type" value="Genomic_DNA"/>
</dbReference>
<dbReference type="AlphaFoldDB" id="A0A941E4H0"/>
<proteinExistence type="predicted"/>
<dbReference type="Proteomes" id="UP000678545">
    <property type="component" value="Unassembled WGS sequence"/>
</dbReference>
<name>A0A941E4H0_9BURK</name>
<evidence type="ECO:0000259" key="2">
    <source>
        <dbReference type="Pfam" id="PF13946"/>
    </source>
</evidence>
<keyword evidence="4" id="KW-1185">Reference proteome</keyword>
<feature type="domain" description="DUF4214" evidence="2">
    <location>
        <begin position="156"/>
        <end position="213"/>
    </location>
</feature>
<dbReference type="RefSeq" id="WP_212676474.1">
    <property type="nucleotide sequence ID" value="NZ_JAGSPJ010000006.1"/>
</dbReference>